<keyword evidence="1" id="KW-1133">Transmembrane helix</keyword>
<keyword evidence="1" id="KW-0812">Transmembrane</keyword>
<organism evidence="2 3">
    <name type="scientific">Ligilactobacillus acidipiscis</name>
    <dbReference type="NCBI Taxonomy" id="89059"/>
    <lineage>
        <taxon>Bacteria</taxon>
        <taxon>Bacillati</taxon>
        <taxon>Bacillota</taxon>
        <taxon>Bacilli</taxon>
        <taxon>Lactobacillales</taxon>
        <taxon>Lactobacillaceae</taxon>
        <taxon>Ligilactobacillus</taxon>
    </lineage>
</organism>
<comment type="caution">
    <text evidence="2">The sequence shown here is derived from an EMBL/GenBank/DDBJ whole genome shotgun (WGS) entry which is preliminary data.</text>
</comment>
<feature type="transmembrane region" description="Helical" evidence="1">
    <location>
        <begin position="39"/>
        <end position="58"/>
    </location>
</feature>
<proteinExistence type="predicted"/>
<reference evidence="2" key="1">
    <citation type="journal article" date="2021" name="PeerJ">
        <title>Extensive microbial diversity within the chicken gut microbiome revealed by metagenomics and culture.</title>
        <authorList>
            <person name="Gilroy R."/>
            <person name="Ravi A."/>
            <person name="Getino M."/>
            <person name="Pursley I."/>
            <person name="Horton D.L."/>
            <person name="Alikhan N.F."/>
            <person name="Baker D."/>
            <person name="Gharbi K."/>
            <person name="Hall N."/>
            <person name="Watson M."/>
            <person name="Adriaenssens E.M."/>
            <person name="Foster-Nyarko E."/>
            <person name="Jarju S."/>
            <person name="Secka A."/>
            <person name="Antonio M."/>
            <person name="Oren A."/>
            <person name="Chaudhuri R.R."/>
            <person name="La Ragione R."/>
            <person name="Hildebrand F."/>
            <person name="Pallen M.J."/>
        </authorList>
    </citation>
    <scope>NUCLEOTIDE SEQUENCE</scope>
    <source>
        <strain evidence="2">CHK174-6876</strain>
    </source>
</reference>
<evidence type="ECO:0000313" key="3">
    <source>
        <dbReference type="Proteomes" id="UP000707535"/>
    </source>
</evidence>
<feature type="transmembrane region" description="Helical" evidence="1">
    <location>
        <begin position="12"/>
        <end position="33"/>
    </location>
</feature>
<keyword evidence="1" id="KW-0472">Membrane</keyword>
<evidence type="ECO:0000313" key="2">
    <source>
        <dbReference type="EMBL" id="HJE96033.1"/>
    </source>
</evidence>
<sequence length="163" mass="19138">MKKFSYDKLMYFFDVIVTGLFLCFLFITALIFIVIKSHIALMSGVALISFYAIWNFFVAKSTPSSVVLDKEKIIFKSLNKKSVYKIDQIKSFKIREFPSAGMIYLRINGGKLYKDRFWVQTRNFENGEELFTLLLEIEYQKHPDTLKAKAKRVNSRFNKIKNT</sequence>
<evidence type="ECO:0000256" key="1">
    <source>
        <dbReference type="SAM" id="Phobius"/>
    </source>
</evidence>
<dbReference type="AlphaFoldDB" id="A0A921F8V1"/>
<protein>
    <submittedName>
        <fullName evidence="2">Uncharacterized protein</fullName>
    </submittedName>
</protein>
<accession>A0A921F8V1</accession>
<dbReference type="Proteomes" id="UP000707535">
    <property type="component" value="Unassembled WGS sequence"/>
</dbReference>
<reference evidence="2" key="2">
    <citation type="submission" date="2021-09" db="EMBL/GenBank/DDBJ databases">
        <authorList>
            <person name="Gilroy R."/>
        </authorList>
    </citation>
    <scope>NUCLEOTIDE SEQUENCE</scope>
    <source>
        <strain evidence="2">CHK174-6876</strain>
    </source>
</reference>
<dbReference type="EMBL" id="DYXG01000006">
    <property type="protein sequence ID" value="HJE96033.1"/>
    <property type="molecule type" value="Genomic_DNA"/>
</dbReference>
<gene>
    <name evidence="2" type="ORF">K8V00_00300</name>
</gene>
<name>A0A921F8V1_9LACO</name>